<dbReference type="EMBL" id="WTYG01000004">
    <property type="protein sequence ID" value="MXP36586.1"/>
    <property type="molecule type" value="Genomic_DNA"/>
</dbReference>
<evidence type="ECO:0000313" key="4">
    <source>
        <dbReference type="Proteomes" id="UP000439914"/>
    </source>
</evidence>
<dbReference type="AlphaFoldDB" id="A0A6I4UDY9"/>
<dbReference type="PROSITE" id="PS50943">
    <property type="entry name" value="HTH_CROC1"/>
    <property type="match status" value="1"/>
</dbReference>
<dbReference type="GO" id="GO:0003677">
    <property type="term" value="F:DNA binding"/>
    <property type="evidence" value="ECO:0007669"/>
    <property type="project" value="InterPro"/>
</dbReference>
<proteinExistence type="inferred from homology"/>
<reference evidence="3 4" key="1">
    <citation type="submission" date="2019-12" db="EMBL/GenBank/DDBJ databases">
        <title>Genomic-based taxomic classification of the family Erythrobacteraceae.</title>
        <authorList>
            <person name="Xu L."/>
        </authorList>
    </citation>
    <scope>NUCLEOTIDE SEQUENCE [LARGE SCALE GENOMIC DNA]</scope>
    <source>
        <strain evidence="3 4">CGMCC 1.8703</strain>
    </source>
</reference>
<gene>
    <name evidence="3" type="ORF">GRI55_12545</name>
</gene>
<evidence type="ECO:0000256" key="1">
    <source>
        <dbReference type="ARBA" id="ARBA00007227"/>
    </source>
</evidence>
<sequence>MKMEIRVGERIRALREKSGVTQDRLREVLGLENRQTIGQIEADERRITVPELMTVLEFFDVPLERFTNPFIPMATPKFSWRQSDSEIDDLRQFEERASEWIGAYREFGRALGEDRSALRHTLDLTFKSSFEEATAAGSAMARQLELGIAPGKALADVMQQRMGILVLMVDALPGISGAASTLPDLDVALINRREPEGRRNFDLAHELFHLLTWKTMPPKWLDGEAANDAEAKKLKRIEQLADRFAAGLLMPKEAIEALGEPGEDVNEWVKEKAGVLGVSAQALGYELIDAGIICPEYLHNSSRRKLARRATALPPLFSRPFAERLAKAISRGLISVSRAAVLTDLTIEAMGRLFDDHGVVRPSTMGGPMADAA</sequence>
<dbReference type="Proteomes" id="UP000439914">
    <property type="component" value="Unassembled WGS sequence"/>
</dbReference>
<comment type="caution">
    <text evidence="3">The sequence shown here is derived from an EMBL/GenBank/DDBJ whole genome shotgun (WGS) entry which is preliminary data.</text>
</comment>
<dbReference type="Gene3D" id="1.10.10.2910">
    <property type="match status" value="1"/>
</dbReference>
<dbReference type="SUPFAM" id="SSF47413">
    <property type="entry name" value="lambda repressor-like DNA-binding domains"/>
    <property type="match status" value="1"/>
</dbReference>
<dbReference type="InterPro" id="IPR010359">
    <property type="entry name" value="IrrE_HExxH"/>
</dbReference>
<feature type="domain" description="HTH cro/C1-type" evidence="2">
    <location>
        <begin position="11"/>
        <end position="66"/>
    </location>
</feature>
<evidence type="ECO:0000259" key="2">
    <source>
        <dbReference type="PROSITE" id="PS50943"/>
    </source>
</evidence>
<dbReference type="PANTHER" id="PTHR43236">
    <property type="entry name" value="ANTITOXIN HIGA1"/>
    <property type="match status" value="1"/>
</dbReference>
<dbReference type="InterPro" id="IPR010982">
    <property type="entry name" value="Lambda_DNA-bd_dom_sf"/>
</dbReference>
<dbReference type="Pfam" id="PF06114">
    <property type="entry name" value="Peptidase_M78"/>
    <property type="match status" value="1"/>
</dbReference>
<dbReference type="Pfam" id="PF01381">
    <property type="entry name" value="HTH_3"/>
    <property type="match status" value="1"/>
</dbReference>
<dbReference type="PANTHER" id="PTHR43236:SF1">
    <property type="entry name" value="BLL7220 PROTEIN"/>
    <property type="match status" value="1"/>
</dbReference>
<dbReference type="Gene3D" id="1.10.260.40">
    <property type="entry name" value="lambda repressor-like DNA-binding domains"/>
    <property type="match status" value="1"/>
</dbReference>
<protein>
    <submittedName>
        <fullName evidence="3">ImmA/IrrE family metallo-endopeptidase</fullName>
    </submittedName>
</protein>
<accession>A0A6I4UDY9</accession>
<comment type="similarity">
    <text evidence="1">Belongs to the short-chain fatty acyl-CoA assimilation regulator (ScfR) family.</text>
</comment>
<evidence type="ECO:0000313" key="3">
    <source>
        <dbReference type="EMBL" id="MXP36586.1"/>
    </source>
</evidence>
<dbReference type="SMART" id="SM00530">
    <property type="entry name" value="HTH_XRE"/>
    <property type="match status" value="1"/>
</dbReference>
<dbReference type="InterPro" id="IPR001387">
    <property type="entry name" value="Cro/C1-type_HTH"/>
</dbReference>
<dbReference type="InterPro" id="IPR052345">
    <property type="entry name" value="Rad_response_metalloprotease"/>
</dbReference>
<name>A0A6I4UDY9_9SPHN</name>
<organism evidence="3 4">
    <name type="scientific">Qipengyuania citrea</name>
    <dbReference type="NCBI Taxonomy" id="225971"/>
    <lineage>
        <taxon>Bacteria</taxon>
        <taxon>Pseudomonadati</taxon>
        <taxon>Pseudomonadota</taxon>
        <taxon>Alphaproteobacteria</taxon>
        <taxon>Sphingomonadales</taxon>
        <taxon>Erythrobacteraceae</taxon>
        <taxon>Qipengyuania</taxon>
    </lineage>
</organism>
<dbReference type="CDD" id="cd00093">
    <property type="entry name" value="HTH_XRE"/>
    <property type="match status" value="1"/>
</dbReference>